<feature type="region of interest" description="Disordered" evidence="1">
    <location>
        <begin position="45"/>
        <end position="75"/>
    </location>
</feature>
<keyword evidence="4" id="KW-1185">Reference proteome</keyword>
<evidence type="ECO:0000256" key="1">
    <source>
        <dbReference type="SAM" id="MobiDB-lite"/>
    </source>
</evidence>
<sequence>MSLTTVTRRRLATLGTTIATAALAVGIGAGAASASVTSTTAAARAGLSASSPATTTGSSAKAKARRAAARKAKARRQLRARRAALPYAPESVLRSSSPLAPRVAAPAPLLSGQLPAGADPSRVKQITIVLNQGALAGGRASMRTIGPFSGILQFLGLGAVADLSAWFDNTMNYAISALVHGVANPILAVPVVGDLLRPVAQALFTAGKVVLNVIFPVTGSTKPTAIQVGSGPTIPLTGDAASTLRAVGGR</sequence>
<comment type="caution">
    <text evidence="3">The sequence shown here is derived from an EMBL/GenBank/DDBJ whole genome shotgun (WGS) entry which is preliminary data.</text>
</comment>
<evidence type="ECO:0008006" key="5">
    <source>
        <dbReference type="Google" id="ProtNLM"/>
    </source>
</evidence>
<evidence type="ECO:0000313" key="4">
    <source>
        <dbReference type="Proteomes" id="UP000005143"/>
    </source>
</evidence>
<reference evidence="3 4" key="1">
    <citation type="journal article" date="2013" name="Biodegradation">
        <title>Quantitative proteomic analysis of ibuprofen-degrading Patulibacter sp. strain I11.</title>
        <authorList>
            <person name="Almeida B."/>
            <person name="Kjeldal H."/>
            <person name="Lolas I."/>
            <person name="Knudsen A.D."/>
            <person name="Carvalho G."/>
            <person name="Nielsen K.L."/>
            <person name="Barreto Crespo M.T."/>
            <person name="Stensballe A."/>
            <person name="Nielsen J.L."/>
        </authorList>
    </citation>
    <scope>NUCLEOTIDE SEQUENCE [LARGE SCALE GENOMIC DNA]</scope>
    <source>
        <strain evidence="3 4">I11</strain>
    </source>
</reference>
<evidence type="ECO:0000256" key="2">
    <source>
        <dbReference type="SAM" id="SignalP"/>
    </source>
</evidence>
<organism evidence="3 4">
    <name type="scientific">Patulibacter medicamentivorans</name>
    <dbReference type="NCBI Taxonomy" id="1097667"/>
    <lineage>
        <taxon>Bacteria</taxon>
        <taxon>Bacillati</taxon>
        <taxon>Actinomycetota</taxon>
        <taxon>Thermoleophilia</taxon>
        <taxon>Solirubrobacterales</taxon>
        <taxon>Patulibacteraceae</taxon>
        <taxon>Patulibacter</taxon>
    </lineage>
</organism>
<protein>
    <recommendedName>
        <fullName evidence="5">PE-PGRS family protein</fullName>
    </recommendedName>
</protein>
<dbReference type="InterPro" id="IPR006311">
    <property type="entry name" value="TAT_signal"/>
</dbReference>
<dbReference type="AlphaFoldDB" id="H0E9C9"/>
<keyword evidence="2" id="KW-0732">Signal</keyword>
<dbReference type="RefSeq" id="WP_007577561.1">
    <property type="nucleotide sequence ID" value="NZ_AGUD01000257.1"/>
</dbReference>
<name>H0E9C9_9ACTN</name>
<feature type="signal peptide" evidence="2">
    <location>
        <begin position="1"/>
        <end position="34"/>
    </location>
</feature>
<dbReference type="PROSITE" id="PS51318">
    <property type="entry name" value="TAT"/>
    <property type="match status" value="1"/>
</dbReference>
<gene>
    <name evidence="3" type="ORF">PAI11_34460</name>
</gene>
<dbReference type="EMBL" id="AGUD01000257">
    <property type="protein sequence ID" value="EHN09708.1"/>
    <property type="molecule type" value="Genomic_DNA"/>
</dbReference>
<feature type="chain" id="PRO_5038783888" description="PE-PGRS family protein" evidence="2">
    <location>
        <begin position="35"/>
        <end position="250"/>
    </location>
</feature>
<accession>H0E9C9</accession>
<feature type="compositionally biased region" description="Basic residues" evidence="1">
    <location>
        <begin position="62"/>
        <end position="75"/>
    </location>
</feature>
<dbReference type="Proteomes" id="UP000005143">
    <property type="component" value="Unassembled WGS sequence"/>
</dbReference>
<proteinExistence type="predicted"/>
<feature type="compositionally biased region" description="Low complexity" evidence="1">
    <location>
        <begin position="45"/>
        <end position="61"/>
    </location>
</feature>
<evidence type="ECO:0000313" key="3">
    <source>
        <dbReference type="EMBL" id="EHN09708.1"/>
    </source>
</evidence>